<proteinExistence type="predicted"/>
<dbReference type="Proteomes" id="UP000790377">
    <property type="component" value="Unassembled WGS sequence"/>
</dbReference>
<reference evidence="1" key="1">
    <citation type="journal article" date="2021" name="New Phytol.">
        <title>Evolutionary innovations through gain and loss of genes in the ectomycorrhizal Boletales.</title>
        <authorList>
            <person name="Wu G."/>
            <person name="Miyauchi S."/>
            <person name="Morin E."/>
            <person name="Kuo A."/>
            <person name="Drula E."/>
            <person name="Varga T."/>
            <person name="Kohler A."/>
            <person name="Feng B."/>
            <person name="Cao Y."/>
            <person name="Lipzen A."/>
            <person name="Daum C."/>
            <person name="Hundley H."/>
            <person name="Pangilinan J."/>
            <person name="Johnson J."/>
            <person name="Barry K."/>
            <person name="LaButti K."/>
            <person name="Ng V."/>
            <person name="Ahrendt S."/>
            <person name="Min B."/>
            <person name="Choi I.G."/>
            <person name="Park H."/>
            <person name="Plett J.M."/>
            <person name="Magnuson J."/>
            <person name="Spatafora J.W."/>
            <person name="Nagy L.G."/>
            <person name="Henrissat B."/>
            <person name="Grigoriev I.V."/>
            <person name="Yang Z.L."/>
            <person name="Xu J."/>
            <person name="Martin F.M."/>
        </authorList>
    </citation>
    <scope>NUCLEOTIDE SEQUENCE</scope>
    <source>
        <strain evidence="1">ATCC 28755</strain>
    </source>
</reference>
<organism evidence="1 2">
    <name type="scientific">Hygrophoropsis aurantiaca</name>
    <dbReference type="NCBI Taxonomy" id="72124"/>
    <lineage>
        <taxon>Eukaryota</taxon>
        <taxon>Fungi</taxon>
        <taxon>Dikarya</taxon>
        <taxon>Basidiomycota</taxon>
        <taxon>Agaricomycotina</taxon>
        <taxon>Agaricomycetes</taxon>
        <taxon>Agaricomycetidae</taxon>
        <taxon>Boletales</taxon>
        <taxon>Coniophorineae</taxon>
        <taxon>Hygrophoropsidaceae</taxon>
        <taxon>Hygrophoropsis</taxon>
    </lineage>
</organism>
<evidence type="ECO:0000313" key="1">
    <source>
        <dbReference type="EMBL" id="KAH7904309.1"/>
    </source>
</evidence>
<keyword evidence="2" id="KW-1185">Reference proteome</keyword>
<dbReference type="EMBL" id="MU268525">
    <property type="protein sequence ID" value="KAH7904309.1"/>
    <property type="molecule type" value="Genomic_DNA"/>
</dbReference>
<accession>A0ACB7ZUF4</accession>
<feature type="non-terminal residue" evidence="1">
    <location>
        <position position="145"/>
    </location>
</feature>
<sequence>MSEKHAQISLATISSYLYLFPVHTPIKIDCLESLLLDHPNRPFVDSVIGGLREGLWPWAETTEEFPTTRDFPNRPLGTDCERDFVKQQFQIEIAAGHFPPSFGKHLLPGMYSVPIHTIPKPHSDKLRLIVDHSAGSFSLNSMIDR</sequence>
<comment type="caution">
    <text evidence="1">The sequence shown here is derived from an EMBL/GenBank/DDBJ whole genome shotgun (WGS) entry which is preliminary data.</text>
</comment>
<evidence type="ECO:0000313" key="2">
    <source>
        <dbReference type="Proteomes" id="UP000790377"/>
    </source>
</evidence>
<name>A0ACB7ZUF4_9AGAM</name>
<gene>
    <name evidence="1" type="ORF">BJ138DRAFT_1019301</name>
</gene>
<protein>
    <submittedName>
        <fullName evidence="1">Uncharacterized protein</fullName>
    </submittedName>
</protein>